<dbReference type="Gene3D" id="3.90.1150.10">
    <property type="entry name" value="Aspartate Aminotransferase, domain 1"/>
    <property type="match status" value="1"/>
</dbReference>
<evidence type="ECO:0000256" key="2">
    <source>
        <dbReference type="ARBA" id="ARBA00005099"/>
    </source>
</evidence>
<keyword evidence="6 11" id="KW-0808">Transferase</keyword>
<keyword evidence="8 11" id="KW-0718">Serine biosynthesis</keyword>
<evidence type="ECO:0000256" key="4">
    <source>
        <dbReference type="ARBA" id="ARBA00022576"/>
    </source>
</evidence>
<dbReference type="InterPro" id="IPR000192">
    <property type="entry name" value="Aminotrans_V_dom"/>
</dbReference>
<dbReference type="NCBIfam" id="NF003764">
    <property type="entry name" value="PRK05355.1"/>
    <property type="match status" value="1"/>
</dbReference>
<accession>A0A0D0Y6T9</accession>
<feature type="binding site" evidence="11">
    <location>
        <begin position="231"/>
        <end position="232"/>
    </location>
    <ligand>
        <name>pyridoxal 5'-phosphate</name>
        <dbReference type="ChEBI" id="CHEBI:597326"/>
    </ligand>
</feature>
<dbReference type="EMBL" id="AWTT01000006">
    <property type="protein sequence ID" value="KIS03988.1"/>
    <property type="molecule type" value="Genomic_DNA"/>
</dbReference>
<evidence type="ECO:0000256" key="3">
    <source>
        <dbReference type="ARBA" id="ARBA00006904"/>
    </source>
</evidence>
<comment type="subcellular location">
    <subcellularLocation>
        <location evidence="11">Cytoplasm</location>
    </subcellularLocation>
</comment>
<dbReference type="InterPro" id="IPR015424">
    <property type="entry name" value="PyrdxlP-dep_Trfase"/>
</dbReference>
<name>A0A0D0Y6T9_9LACO</name>
<dbReference type="InterPro" id="IPR020578">
    <property type="entry name" value="Aminotrans_V_PyrdxlP_BS"/>
</dbReference>
<dbReference type="InterPro" id="IPR015421">
    <property type="entry name" value="PyrdxlP-dep_Trfase_major"/>
</dbReference>
<feature type="binding site" evidence="11">
    <location>
        <position position="41"/>
    </location>
    <ligand>
        <name>L-glutamate</name>
        <dbReference type="ChEBI" id="CHEBI:29985"/>
    </ligand>
</feature>
<protein>
    <recommendedName>
        <fullName evidence="11">Phosphoserine aminotransferase</fullName>
        <ecNumber evidence="11">2.6.1.52</ecNumber>
    </recommendedName>
    <alternativeName>
        <fullName evidence="11">Phosphohydroxythreonine aminotransferase</fullName>
        <shortName evidence="11">PSAT</shortName>
    </alternativeName>
</protein>
<organism evidence="13 14">
    <name type="scientific">Paucilactobacillus wasatchensis</name>
    <dbReference type="NCBI Taxonomy" id="1335616"/>
    <lineage>
        <taxon>Bacteria</taxon>
        <taxon>Bacillati</taxon>
        <taxon>Bacillota</taxon>
        <taxon>Bacilli</taxon>
        <taxon>Lactobacillales</taxon>
        <taxon>Lactobacillaceae</taxon>
        <taxon>Paucilactobacillus</taxon>
    </lineage>
</organism>
<feature type="binding site" evidence="11">
    <location>
        <begin position="75"/>
        <end position="76"/>
    </location>
    <ligand>
        <name>pyridoxal 5'-phosphate</name>
        <dbReference type="ChEBI" id="CHEBI:597326"/>
    </ligand>
</feature>
<comment type="caution">
    <text evidence="11">Lacks conserved residue(s) required for the propagation of feature annotation.</text>
</comment>
<dbReference type="InterPro" id="IPR015422">
    <property type="entry name" value="PyrdxlP-dep_Trfase_small"/>
</dbReference>
<keyword evidence="14" id="KW-1185">Reference proteome</keyword>
<dbReference type="PANTHER" id="PTHR43247">
    <property type="entry name" value="PHOSPHOSERINE AMINOTRANSFERASE"/>
    <property type="match status" value="1"/>
</dbReference>
<dbReference type="PATRIC" id="fig|1335616.4.peg.441"/>
<reference evidence="13 14" key="1">
    <citation type="submission" date="2013-08" db="EMBL/GenBank/DDBJ databases">
        <title>Lactobacillus wasatchii sp. WDC04, a late gas producing bacteria isolated from aged chedder cheese.</title>
        <authorList>
            <person name="Oberg C.J."/>
            <person name="Culumber M."/>
            <person name="McMahon D.J."/>
            <person name="Broadbent J.R."/>
            <person name="Oberg T.S."/>
            <person name="Ortaki F."/>
        </authorList>
    </citation>
    <scope>NUCLEOTIDE SEQUENCE [LARGE SCALE GENOMIC DNA]</scope>
    <source>
        <strain evidence="13 14">WDC04</strain>
    </source>
</reference>
<dbReference type="SUPFAM" id="SSF53383">
    <property type="entry name" value="PLP-dependent transferases"/>
    <property type="match status" value="1"/>
</dbReference>
<comment type="catalytic activity">
    <reaction evidence="9 11">
        <text>4-(phosphooxy)-L-threonine + 2-oxoglutarate = (R)-3-hydroxy-2-oxo-4-phosphooxybutanoate + L-glutamate</text>
        <dbReference type="Rhea" id="RHEA:16573"/>
        <dbReference type="ChEBI" id="CHEBI:16810"/>
        <dbReference type="ChEBI" id="CHEBI:29985"/>
        <dbReference type="ChEBI" id="CHEBI:58452"/>
        <dbReference type="ChEBI" id="CHEBI:58538"/>
        <dbReference type="EC" id="2.6.1.52"/>
    </reaction>
</comment>
<evidence type="ECO:0000256" key="11">
    <source>
        <dbReference type="HAMAP-Rule" id="MF_00160"/>
    </source>
</evidence>
<feature type="binding site" evidence="11">
    <location>
        <position position="190"/>
    </location>
    <ligand>
        <name>pyridoxal 5'-phosphate</name>
        <dbReference type="ChEBI" id="CHEBI:597326"/>
    </ligand>
</feature>
<dbReference type="HAMAP" id="MF_00160">
    <property type="entry name" value="SerC_aminotrans_5"/>
    <property type="match status" value="1"/>
</dbReference>
<dbReference type="InterPro" id="IPR022278">
    <property type="entry name" value="Pser_aminoTfrase"/>
</dbReference>
<feature type="binding site" evidence="11">
    <location>
        <position position="101"/>
    </location>
    <ligand>
        <name>pyridoxal 5'-phosphate</name>
        <dbReference type="ChEBI" id="CHEBI:597326"/>
    </ligand>
</feature>
<evidence type="ECO:0000256" key="1">
    <source>
        <dbReference type="ARBA" id="ARBA00003483"/>
    </source>
</evidence>
<dbReference type="PROSITE" id="PS00595">
    <property type="entry name" value="AA_TRANSFER_CLASS_5"/>
    <property type="match status" value="1"/>
</dbReference>
<dbReference type="RefSeq" id="WP_044010167.1">
    <property type="nucleotide sequence ID" value="NZ_AWTT01000006.1"/>
</dbReference>
<comment type="similarity">
    <text evidence="3 11">Belongs to the class-V pyridoxal-phosphate-dependent aminotransferase family. SerC subfamily.</text>
</comment>
<evidence type="ECO:0000313" key="14">
    <source>
        <dbReference type="Proteomes" id="UP000032279"/>
    </source>
</evidence>
<dbReference type="Gene3D" id="3.40.640.10">
    <property type="entry name" value="Type I PLP-dependent aspartate aminotransferase-like (Major domain)"/>
    <property type="match status" value="1"/>
</dbReference>
<comment type="pathway">
    <text evidence="2 11">Amino-acid biosynthesis; L-serine biosynthesis; L-serine from 3-phospho-D-glycerate: step 2/3.</text>
</comment>
<dbReference type="PIRSF" id="PIRSF000525">
    <property type="entry name" value="SerC"/>
    <property type="match status" value="1"/>
</dbReference>
<feature type="domain" description="Aminotransferase class V" evidence="12">
    <location>
        <begin position="3"/>
        <end position="342"/>
    </location>
</feature>
<evidence type="ECO:0000256" key="9">
    <source>
        <dbReference type="ARBA" id="ARBA00047630"/>
    </source>
</evidence>
<evidence type="ECO:0000259" key="12">
    <source>
        <dbReference type="Pfam" id="PF00266"/>
    </source>
</evidence>
<evidence type="ECO:0000256" key="7">
    <source>
        <dbReference type="ARBA" id="ARBA00022898"/>
    </source>
</evidence>
<dbReference type="EC" id="2.6.1.52" evidence="11"/>
<feature type="modified residue" description="N6-(pyridoxal phosphate)lysine" evidence="11">
    <location>
        <position position="191"/>
    </location>
</feature>
<feature type="binding site" evidence="11">
    <location>
        <position position="167"/>
    </location>
    <ligand>
        <name>pyridoxal 5'-phosphate</name>
        <dbReference type="ChEBI" id="CHEBI:597326"/>
    </ligand>
</feature>
<sequence length="356" mass="39508">MTVYNFSAGPGVMPQQVLDQIQAEMKSFNNSGMSILEISHRSQLYTEMEQIAEQNLRDLMHVSDDYAVLFLQGGGTLQFTNIALNLTDQFHHVAYMNSGHWAQKAMEAAQKIDGLKVDWIGDPKGGLPHIQALNSDHLDYLHVTTNNTIEGTTYHQIPETIQPLVADMSSNIMAEPYDVNQFDLIYAGAQKNIGPAGMAVVIVKKSRLASHPELSQIMDYWLEEQKHSALNTPPVFCIYASGLVFQWLKQFGGVEAIYQQNQEQANLLYDYIDNSKLFNNTIPAAERSLTNIVFGTGDQQLDQQFIATAADHGLISLAGHRLVGGMRASLYNAMPTAGVHALIEQLQQFELNHGGL</sequence>
<evidence type="ECO:0000256" key="10">
    <source>
        <dbReference type="ARBA" id="ARBA00049007"/>
    </source>
</evidence>
<comment type="subunit">
    <text evidence="11">Homodimer.</text>
</comment>
<dbReference type="AlphaFoldDB" id="A0A0D0Y6T9"/>
<comment type="catalytic activity">
    <reaction evidence="10 11">
        <text>O-phospho-L-serine + 2-oxoglutarate = 3-phosphooxypyruvate + L-glutamate</text>
        <dbReference type="Rhea" id="RHEA:14329"/>
        <dbReference type="ChEBI" id="CHEBI:16810"/>
        <dbReference type="ChEBI" id="CHEBI:18110"/>
        <dbReference type="ChEBI" id="CHEBI:29985"/>
        <dbReference type="ChEBI" id="CHEBI:57524"/>
        <dbReference type="EC" id="2.6.1.52"/>
    </reaction>
</comment>
<comment type="cofactor">
    <cofactor evidence="11">
        <name>pyridoxal 5'-phosphate</name>
        <dbReference type="ChEBI" id="CHEBI:597326"/>
    </cofactor>
    <text evidence="11">Binds 1 pyridoxal phosphate per subunit.</text>
</comment>
<evidence type="ECO:0000256" key="8">
    <source>
        <dbReference type="ARBA" id="ARBA00023299"/>
    </source>
</evidence>
<dbReference type="UniPathway" id="UPA00135">
    <property type="reaction ID" value="UER00197"/>
</dbReference>
<keyword evidence="11" id="KW-0963">Cytoplasm</keyword>
<gene>
    <name evidence="11 13" type="primary">serC</name>
    <name evidence="13" type="ORF">WDC_0440</name>
</gene>
<dbReference type="GO" id="GO:0004648">
    <property type="term" value="F:O-phospho-L-serine:2-oxoglutarate aminotransferase activity"/>
    <property type="evidence" value="ECO:0007669"/>
    <property type="project" value="UniProtKB-UniRule"/>
</dbReference>
<dbReference type="STRING" id="1335616.WDC_0440"/>
<dbReference type="Pfam" id="PF00266">
    <property type="entry name" value="Aminotran_5"/>
    <property type="match status" value="1"/>
</dbReference>
<evidence type="ECO:0000313" key="13">
    <source>
        <dbReference type="EMBL" id="KIS03988.1"/>
    </source>
</evidence>
<keyword evidence="4 11" id="KW-0032">Aminotransferase</keyword>
<dbReference type="OrthoDB" id="9809412at2"/>
<comment type="caution">
    <text evidence="13">The sequence shown here is derived from an EMBL/GenBank/DDBJ whole genome shotgun (WGS) entry which is preliminary data.</text>
</comment>
<dbReference type="Proteomes" id="UP000032279">
    <property type="component" value="Unassembled WGS sequence"/>
</dbReference>
<proteinExistence type="inferred from homology"/>
<feature type="binding site" evidence="11">
    <location>
        <position position="148"/>
    </location>
    <ligand>
        <name>pyridoxal 5'-phosphate</name>
        <dbReference type="ChEBI" id="CHEBI:597326"/>
    </ligand>
</feature>
<evidence type="ECO:0000256" key="5">
    <source>
        <dbReference type="ARBA" id="ARBA00022605"/>
    </source>
</evidence>
<evidence type="ECO:0000256" key="6">
    <source>
        <dbReference type="ARBA" id="ARBA00022679"/>
    </source>
</evidence>
<dbReference type="FunFam" id="3.90.1150.10:FF:000006">
    <property type="entry name" value="Phosphoserine aminotransferase"/>
    <property type="match status" value="1"/>
</dbReference>
<dbReference type="FunFam" id="3.40.640.10:FF:000010">
    <property type="entry name" value="Phosphoserine aminotransferase"/>
    <property type="match status" value="1"/>
</dbReference>
<dbReference type="GO" id="GO:0006564">
    <property type="term" value="P:L-serine biosynthetic process"/>
    <property type="evidence" value="ECO:0007669"/>
    <property type="project" value="UniProtKB-UniRule"/>
</dbReference>
<dbReference type="GO" id="GO:0005737">
    <property type="term" value="C:cytoplasm"/>
    <property type="evidence" value="ECO:0007669"/>
    <property type="project" value="UniProtKB-SubCell"/>
</dbReference>
<keyword evidence="7 11" id="KW-0663">Pyridoxal phosphate</keyword>
<comment type="function">
    <text evidence="1 11">Catalyzes the reversible conversion of 3-phosphohydroxypyruvate to phosphoserine and of 3-hydroxy-2-oxo-4-phosphonooxybutanoate to phosphohydroxythreonine.</text>
</comment>
<dbReference type="PANTHER" id="PTHR43247:SF1">
    <property type="entry name" value="PHOSPHOSERINE AMINOTRANSFERASE"/>
    <property type="match status" value="1"/>
</dbReference>
<dbReference type="GO" id="GO:0030170">
    <property type="term" value="F:pyridoxal phosphate binding"/>
    <property type="evidence" value="ECO:0007669"/>
    <property type="project" value="UniProtKB-UniRule"/>
</dbReference>
<keyword evidence="5 11" id="KW-0028">Amino-acid biosynthesis</keyword>